<proteinExistence type="predicted"/>
<name>A0ABP1RMY6_9HEXA</name>
<sequence length="126" mass="14108">MKLLIVVSIITAFTFMAASAVVEEEAHDATITGNESVLNRLNCIQIFWHPAQKWVEKQAPEASHSIAGNQEELKREPTYQKEHSSMNVSALEESQAPGGVTVKQSDPERPKAKRSKQQRKYSMDGR</sequence>
<feature type="chain" id="PRO_5045866958" description="Secreted protein" evidence="2">
    <location>
        <begin position="21"/>
        <end position="126"/>
    </location>
</feature>
<evidence type="ECO:0000256" key="2">
    <source>
        <dbReference type="SAM" id="SignalP"/>
    </source>
</evidence>
<dbReference type="EMBL" id="CAXLJM020000086">
    <property type="protein sequence ID" value="CAL8131027.1"/>
    <property type="molecule type" value="Genomic_DNA"/>
</dbReference>
<organism evidence="3 4">
    <name type="scientific">Orchesella dallaii</name>
    <dbReference type="NCBI Taxonomy" id="48710"/>
    <lineage>
        <taxon>Eukaryota</taxon>
        <taxon>Metazoa</taxon>
        <taxon>Ecdysozoa</taxon>
        <taxon>Arthropoda</taxon>
        <taxon>Hexapoda</taxon>
        <taxon>Collembola</taxon>
        <taxon>Entomobryomorpha</taxon>
        <taxon>Entomobryoidea</taxon>
        <taxon>Orchesellidae</taxon>
        <taxon>Orchesellinae</taxon>
        <taxon>Orchesella</taxon>
    </lineage>
</organism>
<protein>
    <recommendedName>
        <fullName evidence="5">Secreted protein</fullName>
    </recommendedName>
</protein>
<evidence type="ECO:0000313" key="4">
    <source>
        <dbReference type="Proteomes" id="UP001642540"/>
    </source>
</evidence>
<feature type="compositionally biased region" description="Basic and acidic residues" evidence="1">
    <location>
        <begin position="71"/>
        <end position="84"/>
    </location>
</feature>
<reference evidence="3 4" key="1">
    <citation type="submission" date="2024-08" db="EMBL/GenBank/DDBJ databases">
        <authorList>
            <person name="Cucini C."/>
            <person name="Frati F."/>
        </authorList>
    </citation>
    <scope>NUCLEOTIDE SEQUENCE [LARGE SCALE GENOMIC DNA]</scope>
</reference>
<comment type="caution">
    <text evidence="3">The sequence shown here is derived from an EMBL/GenBank/DDBJ whole genome shotgun (WGS) entry which is preliminary data.</text>
</comment>
<feature type="region of interest" description="Disordered" evidence="1">
    <location>
        <begin position="60"/>
        <end position="126"/>
    </location>
</feature>
<keyword evidence="2" id="KW-0732">Signal</keyword>
<accession>A0ABP1RMY6</accession>
<evidence type="ECO:0000256" key="1">
    <source>
        <dbReference type="SAM" id="MobiDB-lite"/>
    </source>
</evidence>
<dbReference type="Proteomes" id="UP001642540">
    <property type="component" value="Unassembled WGS sequence"/>
</dbReference>
<evidence type="ECO:0000313" key="3">
    <source>
        <dbReference type="EMBL" id="CAL8131027.1"/>
    </source>
</evidence>
<keyword evidence="4" id="KW-1185">Reference proteome</keyword>
<evidence type="ECO:0008006" key="5">
    <source>
        <dbReference type="Google" id="ProtNLM"/>
    </source>
</evidence>
<feature type="signal peptide" evidence="2">
    <location>
        <begin position="1"/>
        <end position="20"/>
    </location>
</feature>
<gene>
    <name evidence="3" type="ORF">ODALV1_LOCUS23993</name>
</gene>